<keyword evidence="2" id="KW-0479">Metal-binding</keyword>
<comment type="cofactor">
    <cofactor evidence="1">
        <name>Fe(2+)</name>
        <dbReference type="ChEBI" id="CHEBI:29033"/>
    </cofactor>
</comment>
<organism evidence="5 6">
    <name type="scientific">Bathymodiolus thermophilus thioautotrophic gill symbiont</name>
    <dbReference type="NCBI Taxonomy" id="2360"/>
    <lineage>
        <taxon>Bacteria</taxon>
        <taxon>Pseudomonadati</taxon>
        <taxon>Pseudomonadota</taxon>
        <taxon>Gammaproteobacteria</taxon>
        <taxon>sulfur-oxidizing symbionts</taxon>
    </lineage>
</organism>
<dbReference type="Gene3D" id="2.60.120.650">
    <property type="entry name" value="Cupin"/>
    <property type="match status" value="1"/>
</dbReference>
<gene>
    <name evidence="5" type="ORF">MS2017_0899</name>
</gene>
<dbReference type="GO" id="GO:0046872">
    <property type="term" value="F:metal ion binding"/>
    <property type="evidence" value="ECO:0007669"/>
    <property type="project" value="UniProtKB-KW"/>
</dbReference>
<sequence length="364" mass="41729">MIHFGKISLEQFLQVYWQKKPLLIKQAVPDFISPIVPDELAGLALEDVFESRLITGRVGASWSLRNGVFTEQDFLDMPAQDWTLLVQGVDRYVDEVGDLVSKFDFIPRWRFDDVMISYAATGGSVGPHFDYYDVFLLQGTGKRRWHLSTKNCEMENYLEDVPLRIMDKFEAEQVFVVEPGDVLYVPPKVAHHGVSLDEECTTLSFGYRAYGAQELYEFMDKPCPDGMKGTYYQDPQWCDIGQPALISDSAVQQAQILLDISGVQFAQFVTKLDVMDVQTLQLFEYENQDEGFDVCGRYQLYSVCKIAYLRENNIVRVFANGEEVEFKGIDAGDLVDFCNKRRVESLHCLELAKQLFEQNLIFLI</sequence>
<dbReference type="InterPro" id="IPR003347">
    <property type="entry name" value="JmjC_dom"/>
</dbReference>
<dbReference type="Proteomes" id="UP000278334">
    <property type="component" value="Chromosome"/>
</dbReference>
<dbReference type="InterPro" id="IPR039994">
    <property type="entry name" value="NO66-like"/>
</dbReference>
<dbReference type="GO" id="GO:0016706">
    <property type="term" value="F:2-oxoglutarate-dependent dioxygenase activity"/>
    <property type="evidence" value="ECO:0007669"/>
    <property type="project" value="TreeGrafter"/>
</dbReference>
<evidence type="ECO:0000256" key="3">
    <source>
        <dbReference type="ARBA" id="ARBA00023004"/>
    </source>
</evidence>
<dbReference type="Pfam" id="PF08007">
    <property type="entry name" value="JmjC_2"/>
    <property type="match status" value="1"/>
</dbReference>
<dbReference type="SMART" id="SM00558">
    <property type="entry name" value="JmjC"/>
    <property type="match status" value="1"/>
</dbReference>
<dbReference type="SUPFAM" id="SSF51197">
    <property type="entry name" value="Clavaminate synthase-like"/>
    <property type="match status" value="1"/>
</dbReference>
<dbReference type="PANTHER" id="PTHR13096:SF8">
    <property type="entry name" value="RIBOSOMAL OXYGENASE 1"/>
    <property type="match status" value="1"/>
</dbReference>
<keyword evidence="3" id="KW-0408">Iron</keyword>
<dbReference type="EMBL" id="CP024634">
    <property type="protein sequence ID" value="AYQ56619.1"/>
    <property type="molecule type" value="Genomic_DNA"/>
</dbReference>
<dbReference type="PANTHER" id="PTHR13096">
    <property type="entry name" value="MINA53 MYC INDUCED NUCLEAR ANTIGEN"/>
    <property type="match status" value="1"/>
</dbReference>
<dbReference type="AlphaFoldDB" id="A0A3G3ILL6"/>
<name>A0A3G3ILL6_9GAMM</name>
<evidence type="ECO:0000256" key="2">
    <source>
        <dbReference type="ARBA" id="ARBA00022723"/>
    </source>
</evidence>
<evidence type="ECO:0000313" key="5">
    <source>
        <dbReference type="EMBL" id="AYQ56619.1"/>
    </source>
</evidence>
<evidence type="ECO:0000256" key="1">
    <source>
        <dbReference type="ARBA" id="ARBA00001954"/>
    </source>
</evidence>
<dbReference type="PROSITE" id="PS51184">
    <property type="entry name" value="JMJC"/>
    <property type="match status" value="1"/>
</dbReference>
<accession>A0A3G3ILL6</accession>
<feature type="domain" description="JmjC" evidence="4">
    <location>
        <begin position="95"/>
        <end position="224"/>
    </location>
</feature>
<evidence type="ECO:0000313" key="6">
    <source>
        <dbReference type="Proteomes" id="UP000278334"/>
    </source>
</evidence>
<dbReference type="Gene3D" id="3.40.366.30">
    <property type="entry name" value="50S ribosomal protein L16 arginine hydroxylase, Chain A, Domain 2"/>
    <property type="match status" value="1"/>
</dbReference>
<proteinExistence type="predicted"/>
<protein>
    <submittedName>
        <fullName evidence="5">Cupin 4 family protein</fullName>
    </submittedName>
</protein>
<dbReference type="KEGG" id="bthg:MS2017_0899"/>
<reference evidence="5 6" key="1">
    <citation type="submission" date="2017-11" db="EMBL/GenBank/DDBJ databases">
        <title>Genome sequence of the bacterial symbiont EPR9N from a vent mussel Bathymodiolus thermophilus.</title>
        <authorList>
            <person name="Won Y.-J."/>
        </authorList>
    </citation>
    <scope>NUCLEOTIDE SEQUENCE [LARGE SCALE GENOMIC DNA]</scope>
    <source>
        <strain evidence="5 6">EPR9N</strain>
    </source>
</reference>
<evidence type="ECO:0000259" key="4">
    <source>
        <dbReference type="PROSITE" id="PS51184"/>
    </source>
</evidence>